<dbReference type="Proteomes" id="UP001428817">
    <property type="component" value="Unassembled WGS sequence"/>
</dbReference>
<dbReference type="PANTHER" id="PTHR35004:SF8">
    <property type="entry name" value="TRANSPOSASE RV3428C-RELATED"/>
    <property type="match status" value="1"/>
</dbReference>
<name>A0ABP9PJ52_9PSEU</name>
<evidence type="ECO:0000256" key="1">
    <source>
        <dbReference type="SAM" id="MobiDB-lite"/>
    </source>
</evidence>
<sequence>MARPRTAMRDIREVLRLKHEAGLSERQIARSMRLAPSTVHRYLERAERAGVGWPLPAGLDDAGLEAVLFPPLPPSRVPRTPPDYGWVHRELRRKSVTLQLLHLEYKQACPDGFQYSQFCERYRQWAGRVDLVMRHQHRAGDKLFVDYAGHTIPIHPPGAPAWQAELFVAVLGASNYTFAEATASQQLPCWIGSHVRCFEAMGSVPALLVPDNLRSGVRRSHRYEPLLNRTYAEMAAHYGTAILPARAGKPRDKAKAEVGVQIAERWLLASLRNERFTSLAEANTAIAAKLAWLDNRPFAKLDGTRRLVFEQLDRPAMRPLPTTRYEFATWTRPKVNIDYHVDVERHYYSTPYQLVGHRVDTRVTEHTVEIFFQGRRVASHRRSHVKGRHSTEPGHMPERHRAHLAWSPQRLIAWAQRTGPATAELVEAIMTNRPHPEQGYRSCLGIMRLSRRYPQPRVEAACRRALAIGARSYRSVESILAHNLEATPLPSDEPDNDPPRQHTGLRGPTYYR</sequence>
<dbReference type="NCBIfam" id="NF033546">
    <property type="entry name" value="transpos_IS21"/>
    <property type="match status" value="1"/>
</dbReference>
<feature type="region of interest" description="Disordered" evidence="1">
    <location>
        <begin position="486"/>
        <end position="512"/>
    </location>
</feature>
<dbReference type="PROSITE" id="PS50532">
    <property type="entry name" value="HTH_IS408"/>
    <property type="match status" value="1"/>
</dbReference>
<evidence type="ECO:0000313" key="5">
    <source>
        <dbReference type="Proteomes" id="UP001428817"/>
    </source>
</evidence>
<comment type="caution">
    <text evidence="4">The sequence shown here is derived from an EMBL/GenBank/DDBJ whole genome shotgun (WGS) entry which is preliminary data.</text>
</comment>
<evidence type="ECO:0000259" key="2">
    <source>
        <dbReference type="PROSITE" id="PS50532"/>
    </source>
</evidence>
<accession>A0ABP9PJ52</accession>
<gene>
    <name evidence="4" type="primary">istA_2</name>
    <name evidence="4" type="ORF">GCM10023321_08330</name>
</gene>
<evidence type="ECO:0000313" key="4">
    <source>
        <dbReference type="EMBL" id="GAA5147435.1"/>
    </source>
</evidence>
<dbReference type="Pfam" id="PF22483">
    <property type="entry name" value="Mu-transpos_C_2"/>
    <property type="match status" value="1"/>
</dbReference>
<dbReference type="InterPro" id="IPR017895">
    <property type="entry name" value="HTH_IS408/IS1162_type"/>
</dbReference>
<reference evidence="5" key="1">
    <citation type="journal article" date="2019" name="Int. J. Syst. Evol. Microbiol.">
        <title>The Global Catalogue of Microorganisms (GCM) 10K type strain sequencing project: providing services to taxonomists for standard genome sequencing and annotation.</title>
        <authorList>
            <consortium name="The Broad Institute Genomics Platform"/>
            <consortium name="The Broad Institute Genome Sequencing Center for Infectious Disease"/>
            <person name="Wu L."/>
            <person name="Ma J."/>
        </authorList>
    </citation>
    <scope>NUCLEOTIDE SEQUENCE [LARGE SCALE GENOMIC DNA]</scope>
    <source>
        <strain evidence="5">JCM 18303</strain>
    </source>
</reference>
<dbReference type="InterPro" id="IPR001584">
    <property type="entry name" value="Integrase_cat-core"/>
</dbReference>
<dbReference type="Gene3D" id="1.10.10.60">
    <property type="entry name" value="Homeodomain-like"/>
    <property type="match status" value="1"/>
</dbReference>
<proteinExistence type="predicted"/>
<evidence type="ECO:0000259" key="3">
    <source>
        <dbReference type="PROSITE" id="PS50994"/>
    </source>
</evidence>
<protein>
    <submittedName>
        <fullName evidence="4">IS21-like element ISPsy14 family transposase</fullName>
    </submittedName>
</protein>
<feature type="domain" description="HTH IS408-type" evidence="2">
    <location>
        <begin position="11"/>
        <end position="91"/>
    </location>
</feature>
<dbReference type="EMBL" id="BAABJP010000002">
    <property type="protein sequence ID" value="GAA5147435.1"/>
    <property type="molecule type" value="Genomic_DNA"/>
</dbReference>
<dbReference type="InterPro" id="IPR054353">
    <property type="entry name" value="IstA-like_C"/>
</dbReference>
<keyword evidence="5" id="KW-1185">Reference proteome</keyword>
<dbReference type="Pfam" id="PF13412">
    <property type="entry name" value="HTH_24"/>
    <property type="match status" value="1"/>
</dbReference>
<dbReference type="PROSITE" id="PS50994">
    <property type="entry name" value="INTEGRASE"/>
    <property type="match status" value="1"/>
</dbReference>
<feature type="domain" description="Integrase catalytic" evidence="3">
    <location>
        <begin position="133"/>
        <end position="316"/>
    </location>
</feature>
<organism evidence="4 5">
    <name type="scientific">Pseudonocardia eucalypti</name>
    <dbReference type="NCBI Taxonomy" id="648755"/>
    <lineage>
        <taxon>Bacteria</taxon>
        <taxon>Bacillati</taxon>
        <taxon>Actinomycetota</taxon>
        <taxon>Actinomycetes</taxon>
        <taxon>Pseudonocardiales</taxon>
        <taxon>Pseudonocardiaceae</taxon>
        <taxon>Pseudonocardia</taxon>
    </lineage>
</organism>
<dbReference type="PANTHER" id="PTHR35004">
    <property type="entry name" value="TRANSPOSASE RV3428C-RELATED"/>
    <property type="match status" value="1"/>
</dbReference>